<comment type="function">
    <text evidence="2">Adenine glycosylase active on G-A mispairs. MutY also corrects error-prone DNA synthesis past GO lesions which are due to the oxidatively damaged form of guanine: 7,8-dihydro-8-oxoguanine (8-oxo-dGTP).</text>
</comment>
<comment type="cofactor">
    <cofactor evidence="14">
        <name>[4Fe-4S] cluster</name>
        <dbReference type="ChEBI" id="CHEBI:49883"/>
    </cofactor>
    <text evidence="14">Binds 1 [4Fe-4S] cluster.</text>
</comment>
<protein>
    <recommendedName>
        <fullName evidence="5 14">Adenine DNA glycosylase</fullName>
        <ecNumber evidence="4 14">3.2.2.31</ecNumber>
    </recommendedName>
</protein>
<evidence type="ECO:0000256" key="14">
    <source>
        <dbReference type="RuleBase" id="RU365096"/>
    </source>
</evidence>
<dbReference type="GO" id="GO:0006284">
    <property type="term" value="P:base-excision repair"/>
    <property type="evidence" value="ECO:0007669"/>
    <property type="project" value="UniProtKB-UniRule"/>
</dbReference>
<keyword evidence="10 14" id="KW-0408">Iron</keyword>
<evidence type="ECO:0000256" key="1">
    <source>
        <dbReference type="ARBA" id="ARBA00000843"/>
    </source>
</evidence>
<feature type="domain" description="HhH-GPD" evidence="15">
    <location>
        <begin position="39"/>
        <end position="190"/>
    </location>
</feature>
<comment type="catalytic activity">
    <reaction evidence="1 14">
        <text>Hydrolyzes free adenine bases from 7,8-dihydro-8-oxoguanine:adenine mismatched double-stranded DNA, leaving an apurinic site.</text>
        <dbReference type="EC" id="3.2.2.31"/>
    </reaction>
</comment>
<dbReference type="Gene3D" id="1.10.340.30">
    <property type="entry name" value="Hypothetical protein, domain 2"/>
    <property type="match status" value="1"/>
</dbReference>
<evidence type="ECO:0000256" key="4">
    <source>
        <dbReference type="ARBA" id="ARBA00012045"/>
    </source>
</evidence>
<keyword evidence="17" id="KW-1185">Reference proteome</keyword>
<dbReference type="SUPFAM" id="SSF48150">
    <property type="entry name" value="DNA-glycosylase"/>
    <property type="match status" value="1"/>
</dbReference>
<dbReference type="InterPro" id="IPR003265">
    <property type="entry name" value="HhH-GPD_domain"/>
</dbReference>
<evidence type="ECO:0000256" key="7">
    <source>
        <dbReference type="ARBA" id="ARBA00022723"/>
    </source>
</evidence>
<evidence type="ECO:0000256" key="3">
    <source>
        <dbReference type="ARBA" id="ARBA00008343"/>
    </source>
</evidence>
<dbReference type="EC" id="3.2.2.31" evidence="4 14"/>
<dbReference type="GO" id="GO:0006298">
    <property type="term" value="P:mismatch repair"/>
    <property type="evidence" value="ECO:0007669"/>
    <property type="project" value="TreeGrafter"/>
</dbReference>
<dbReference type="InterPro" id="IPR015797">
    <property type="entry name" value="NUDIX_hydrolase-like_dom_sf"/>
</dbReference>
<dbReference type="Pfam" id="PF00730">
    <property type="entry name" value="HhH-GPD"/>
    <property type="match status" value="1"/>
</dbReference>
<dbReference type="eggNOG" id="COG1194">
    <property type="taxonomic scope" value="Bacteria"/>
</dbReference>
<dbReference type="FunFam" id="1.10.340.30:FF:000002">
    <property type="entry name" value="Adenine DNA glycosylase"/>
    <property type="match status" value="1"/>
</dbReference>
<dbReference type="EMBL" id="FR872582">
    <property type="protein sequence ID" value="CCB87970.1"/>
    <property type="molecule type" value="Genomic_DNA"/>
</dbReference>
<dbReference type="SMART" id="SM00478">
    <property type="entry name" value="ENDO3c"/>
    <property type="match status" value="1"/>
</dbReference>
<name>F8L589_SIMNZ</name>
<dbReference type="InterPro" id="IPR005760">
    <property type="entry name" value="A/G_AdeGlyc_MutY"/>
</dbReference>
<dbReference type="Proteomes" id="UP000000496">
    <property type="component" value="Chromosome gsn.131"/>
</dbReference>
<reference evidence="16 17" key="2">
    <citation type="journal article" date="2011" name="Mol. Biol. Evol.">
        <title>Unity in variety--the pan-genome of the Chlamydiae.</title>
        <authorList>
            <person name="Collingro A."/>
            <person name="Tischler P."/>
            <person name="Weinmaier T."/>
            <person name="Penz T."/>
            <person name="Heinz E."/>
            <person name="Brunham R.C."/>
            <person name="Read T.D."/>
            <person name="Bavoil P.M."/>
            <person name="Sachse K."/>
            <person name="Kahane S."/>
            <person name="Friedman M.G."/>
            <person name="Rattei T."/>
            <person name="Myers G.S."/>
            <person name="Horn M."/>
        </authorList>
    </citation>
    <scope>NUCLEOTIDE SEQUENCE [LARGE SCALE GENOMIC DNA]</scope>
    <source>
        <strain evidence="17">ATCC VR-1471 / Z</strain>
    </source>
</reference>
<evidence type="ECO:0000256" key="5">
    <source>
        <dbReference type="ARBA" id="ARBA00022023"/>
    </source>
</evidence>
<keyword evidence="11" id="KW-0411">Iron-sulfur</keyword>
<proteinExistence type="inferred from homology"/>
<evidence type="ECO:0000256" key="9">
    <source>
        <dbReference type="ARBA" id="ARBA00022801"/>
    </source>
</evidence>
<dbReference type="GO" id="GO:0034039">
    <property type="term" value="F:8-oxo-7,8-dihydroguanine DNA N-glycosylase activity"/>
    <property type="evidence" value="ECO:0007669"/>
    <property type="project" value="TreeGrafter"/>
</dbReference>
<comment type="similarity">
    <text evidence="3 14">Belongs to the Nth/MutY family.</text>
</comment>
<dbReference type="Gene3D" id="3.90.79.10">
    <property type="entry name" value="Nucleoside Triphosphate Pyrophosphohydrolase"/>
    <property type="match status" value="1"/>
</dbReference>
<evidence type="ECO:0000256" key="13">
    <source>
        <dbReference type="ARBA" id="ARBA00023295"/>
    </source>
</evidence>
<accession>F8L589</accession>
<dbReference type="KEGG" id="sng:SNE_A00920"/>
<sequence length="348" mass="40262">MNEQPINWDSLRRWFFLNRRQLPWRENSSPYAVWVSEVMLQQTQVAVVIPYFERWMRLFPTVEALALAEREDVIKAWEGLGYYSRARNLHDGARYLLENHGGELPETALLLSKVKGVGPYTVGAIRSFAFKQKAAAVDGNVLRVMARYFGIEDAVDQGKTRKEIEERVESLLPEREPWVVMEALIELGALVCQKKADCQSCPLKTRCLAFQQNKVAELPRKGKKIPTTLLHRLVAIIQSKQGVLLKQGERGKVMADLWEFPYFEHFEPVTDIQTWQETVESHFSLSLSYKAPLPEVSHGFTRYRALLYPHIWQTEGVTTVDGYEWVELRDLKKIPFSSGHRRLLTFLL</sequence>
<dbReference type="GO" id="GO:0046872">
    <property type="term" value="F:metal ion binding"/>
    <property type="evidence" value="ECO:0007669"/>
    <property type="project" value="UniProtKB-UniRule"/>
</dbReference>
<keyword evidence="12" id="KW-0234">DNA repair</keyword>
<dbReference type="RefSeq" id="WP_013942437.1">
    <property type="nucleotide sequence ID" value="NC_015713.1"/>
</dbReference>
<evidence type="ECO:0000313" key="16">
    <source>
        <dbReference type="EMBL" id="CCB87970.1"/>
    </source>
</evidence>
<dbReference type="InterPro" id="IPR044298">
    <property type="entry name" value="MIG/MutY"/>
</dbReference>
<dbReference type="CDD" id="cd00056">
    <property type="entry name" value="ENDO3c"/>
    <property type="match status" value="1"/>
</dbReference>
<dbReference type="CDD" id="cd03431">
    <property type="entry name" value="NUDIX_DNA_Glycosylase_C-MutY"/>
    <property type="match status" value="1"/>
</dbReference>
<dbReference type="GO" id="GO:0032357">
    <property type="term" value="F:oxidized purine DNA binding"/>
    <property type="evidence" value="ECO:0007669"/>
    <property type="project" value="TreeGrafter"/>
</dbReference>
<gene>
    <name evidence="16" type="primary">yfhQ</name>
    <name evidence="16" type="ordered locus">SNE_A00920</name>
</gene>
<dbReference type="AlphaFoldDB" id="F8L589"/>
<evidence type="ECO:0000259" key="15">
    <source>
        <dbReference type="SMART" id="SM00478"/>
    </source>
</evidence>
<evidence type="ECO:0000256" key="10">
    <source>
        <dbReference type="ARBA" id="ARBA00023004"/>
    </source>
</evidence>
<keyword evidence="7" id="KW-0479">Metal-binding</keyword>
<dbReference type="InterPro" id="IPR011257">
    <property type="entry name" value="DNA_glycosylase"/>
</dbReference>
<evidence type="ECO:0000256" key="6">
    <source>
        <dbReference type="ARBA" id="ARBA00022485"/>
    </source>
</evidence>
<evidence type="ECO:0000256" key="2">
    <source>
        <dbReference type="ARBA" id="ARBA00002933"/>
    </source>
</evidence>
<dbReference type="Pfam" id="PF14815">
    <property type="entry name" value="NUDIX_4"/>
    <property type="match status" value="1"/>
</dbReference>
<dbReference type="Gene3D" id="1.10.1670.10">
    <property type="entry name" value="Helix-hairpin-Helix base-excision DNA repair enzymes (C-terminal)"/>
    <property type="match status" value="1"/>
</dbReference>
<dbReference type="OrthoDB" id="9802365at2"/>
<organism evidence="16 17">
    <name type="scientific">Simkania negevensis (strain ATCC VR-1471 / DSM 27360 / Z)</name>
    <dbReference type="NCBI Taxonomy" id="331113"/>
    <lineage>
        <taxon>Bacteria</taxon>
        <taxon>Pseudomonadati</taxon>
        <taxon>Chlamydiota</taxon>
        <taxon>Chlamydiia</taxon>
        <taxon>Parachlamydiales</taxon>
        <taxon>Simkaniaceae</taxon>
        <taxon>Simkania</taxon>
    </lineage>
</organism>
<keyword evidence="8 14" id="KW-0227">DNA damage</keyword>
<dbReference type="SUPFAM" id="SSF55811">
    <property type="entry name" value="Nudix"/>
    <property type="match status" value="1"/>
</dbReference>
<keyword evidence="9 16" id="KW-0378">Hydrolase</keyword>
<dbReference type="GO" id="GO:0035485">
    <property type="term" value="F:adenine/guanine mispair binding"/>
    <property type="evidence" value="ECO:0007669"/>
    <property type="project" value="TreeGrafter"/>
</dbReference>
<dbReference type="InterPro" id="IPR029119">
    <property type="entry name" value="MutY_C"/>
</dbReference>
<dbReference type="InterPro" id="IPR023170">
    <property type="entry name" value="HhH_base_excis_C"/>
</dbReference>
<dbReference type="PANTHER" id="PTHR42944">
    <property type="entry name" value="ADENINE DNA GLYCOSYLASE"/>
    <property type="match status" value="1"/>
</dbReference>
<keyword evidence="13 14" id="KW-0326">Glycosidase</keyword>
<dbReference type="GO" id="GO:0000701">
    <property type="term" value="F:purine-specific mismatch base pair DNA N-glycosylase activity"/>
    <property type="evidence" value="ECO:0007669"/>
    <property type="project" value="UniProtKB-EC"/>
</dbReference>
<reference key="1">
    <citation type="journal article" date="2011" name="Mol. Biol. Evol.">
        <title>Unity in variety -- the pan-genome of the Chlamydiae.</title>
        <authorList>
            <person name="Collingro A."/>
            <person name="Tischler P."/>
            <person name="Weinmaier T."/>
            <person name="Penz T."/>
            <person name="Heinz E."/>
            <person name="Brunham R.C."/>
            <person name="Read T.D."/>
            <person name="Bavoil P.M."/>
            <person name="Sachse K."/>
            <person name="Kahane S."/>
            <person name="Friedman M.G."/>
            <person name="Rattei T."/>
            <person name="Myers G.S.A."/>
            <person name="Horn M."/>
        </authorList>
    </citation>
    <scope>NUCLEOTIDE SEQUENCE</scope>
    <source>
        <strain>Z</strain>
    </source>
</reference>
<dbReference type="STRING" id="331113.SNE_A00920"/>
<keyword evidence="6" id="KW-0004">4Fe-4S</keyword>
<evidence type="ECO:0000313" key="17">
    <source>
        <dbReference type="Proteomes" id="UP000000496"/>
    </source>
</evidence>
<evidence type="ECO:0000256" key="11">
    <source>
        <dbReference type="ARBA" id="ARBA00023014"/>
    </source>
</evidence>
<evidence type="ECO:0000256" key="12">
    <source>
        <dbReference type="ARBA" id="ARBA00023204"/>
    </source>
</evidence>
<evidence type="ECO:0000256" key="8">
    <source>
        <dbReference type="ARBA" id="ARBA00022763"/>
    </source>
</evidence>
<dbReference type="GO" id="GO:0051539">
    <property type="term" value="F:4 iron, 4 sulfur cluster binding"/>
    <property type="evidence" value="ECO:0007669"/>
    <property type="project" value="UniProtKB-UniRule"/>
</dbReference>
<dbReference type="NCBIfam" id="TIGR01084">
    <property type="entry name" value="mutY"/>
    <property type="match status" value="1"/>
</dbReference>
<dbReference type="HOGENOM" id="CLU_012862_0_3_0"/>
<dbReference type="PANTHER" id="PTHR42944:SF1">
    <property type="entry name" value="ADENINE DNA GLYCOSYLASE"/>
    <property type="match status" value="1"/>
</dbReference>